<proteinExistence type="predicted"/>
<reference evidence="1" key="1">
    <citation type="submission" date="2022-02" db="EMBL/GenBank/DDBJ databases">
        <title>Plant Genome Project.</title>
        <authorList>
            <person name="Zhang R.-G."/>
        </authorList>
    </citation>
    <scope>NUCLEOTIDE SEQUENCE</scope>
    <source>
        <strain evidence="1">AT1</strain>
    </source>
</reference>
<dbReference type="EMBL" id="CM046389">
    <property type="protein sequence ID" value="KAI8569270.1"/>
    <property type="molecule type" value="Genomic_DNA"/>
</dbReference>
<comment type="caution">
    <text evidence="1">The sequence shown here is derived from an EMBL/GenBank/DDBJ whole genome shotgun (WGS) entry which is preliminary data.</text>
</comment>
<name>A0ACC0PU92_RHOML</name>
<gene>
    <name evidence="1" type="ORF">RHMOL_Rhmol02G0265900</name>
</gene>
<protein>
    <submittedName>
        <fullName evidence="1">Uncharacterized protein</fullName>
    </submittedName>
</protein>
<evidence type="ECO:0000313" key="1">
    <source>
        <dbReference type="EMBL" id="KAI8569270.1"/>
    </source>
</evidence>
<sequence length="323" mass="35792">MGDTILSLNLNIKPQEDIMDQHEFNKEREFQGDMVGSESRIPMENEETVLMEELKRTRSENKKLTEMLIFVCENYNNSLKGGTQSADLFSEDDGNSKSSKKRKESGGEDLGIGNTTHEISSSCGTENIGCGGGACCFKRARETIIKTTSNVSKVFAKTPPSDTTLIVKDGYQWRKYGQKVTRDNPSPRAYFKCSFAPNCPVKKKVQRSVEDPSVVVAIYEGEHNHLQPNFQAEMPLGFNQSASMIPCSVSSPNYTSSSSPRPNPSPMPDFFRPGIDMSALQQLLVEKMADSLTRNPSFTTSLAAAISTRILDQDLVESWENAT</sequence>
<dbReference type="Proteomes" id="UP001062846">
    <property type="component" value="Chromosome 2"/>
</dbReference>
<keyword evidence="2" id="KW-1185">Reference proteome</keyword>
<organism evidence="1 2">
    <name type="scientific">Rhododendron molle</name>
    <name type="common">Chinese azalea</name>
    <name type="synonym">Azalea mollis</name>
    <dbReference type="NCBI Taxonomy" id="49168"/>
    <lineage>
        <taxon>Eukaryota</taxon>
        <taxon>Viridiplantae</taxon>
        <taxon>Streptophyta</taxon>
        <taxon>Embryophyta</taxon>
        <taxon>Tracheophyta</taxon>
        <taxon>Spermatophyta</taxon>
        <taxon>Magnoliopsida</taxon>
        <taxon>eudicotyledons</taxon>
        <taxon>Gunneridae</taxon>
        <taxon>Pentapetalae</taxon>
        <taxon>asterids</taxon>
        <taxon>Ericales</taxon>
        <taxon>Ericaceae</taxon>
        <taxon>Ericoideae</taxon>
        <taxon>Rhodoreae</taxon>
        <taxon>Rhododendron</taxon>
    </lineage>
</organism>
<evidence type="ECO:0000313" key="2">
    <source>
        <dbReference type="Proteomes" id="UP001062846"/>
    </source>
</evidence>
<accession>A0ACC0PU92</accession>